<name>A0A8J6TNZ2_9BACT</name>
<evidence type="ECO:0000313" key="3">
    <source>
        <dbReference type="EMBL" id="MBC8434001.1"/>
    </source>
</evidence>
<feature type="coiled-coil region" evidence="1">
    <location>
        <begin position="199"/>
        <end position="226"/>
    </location>
</feature>
<organism evidence="3 4">
    <name type="scientific">Candidatus Desulfatibia vada</name>
    <dbReference type="NCBI Taxonomy" id="2841696"/>
    <lineage>
        <taxon>Bacteria</taxon>
        <taxon>Pseudomonadati</taxon>
        <taxon>Thermodesulfobacteriota</taxon>
        <taxon>Desulfobacteria</taxon>
        <taxon>Desulfobacterales</taxon>
        <taxon>Desulfobacterales incertae sedis</taxon>
        <taxon>Candidatus Desulfatibia</taxon>
    </lineage>
</organism>
<dbReference type="Pfam" id="PF01609">
    <property type="entry name" value="DDE_Tnp_1"/>
    <property type="match status" value="1"/>
</dbReference>
<dbReference type="EMBL" id="JACNIG010000368">
    <property type="protein sequence ID" value="MBC8434001.1"/>
    <property type="molecule type" value="Genomic_DNA"/>
</dbReference>
<feature type="domain" description="Transposase IS4-like" evidence="2">
    <location>
        <begin position="248"/>
        <end position="533"/>
    </location>
</feature>
<sequence length="610" mass="70523">MFIRKVPHRNKKNRKEYYTYKLVESIRTQRGPRQRDVLNLGVDFDLPKEQWKDLANCIEGIITKQRPLFDYPKEISAFAKKYARTIIRQQACAIDEGEDISSDYQIVDVNSVDNEDARTVGAEYVVYETIKELEIDRKLRSLGLNRFQLAVALGVIAGRMIVPGSERATHQWLQNLTALDELMGVDFSNVSLDSVYKSSDLLLKNKDALEEHLRRTEDQLFALEEKIILYDLTNTFFEGSGKYNPKARYGGNSKEKRSDCPLVTLGLVLDMQGFPKKSRIFEGNISEPKTLETMIKGLAGEDINDNSLFKPTIVLDAGIATEDNIKWLKGKFYHYIVVSRKKKKAIPSDVAMIAVKEDDKANTVLVQAGLAKNQETDELELYCHSIDKEKKEEGIKNKFQERFEAELLKARNALDLKNGTKRYDKVIERIGRLKEKFKLVSHGYKVTIEKDSETDKAKNITWSRKKTEKTSGIYCLRTNRKDLNEQQIWDIYTMLTDIEDAFRCMKSELGLRPIYHQKEARCDGHIFITTIAYHLLHTIRFKLRQRGVRFCWTTIRKQLSTQVRITTTMKRKDNKVVHIRKSSKAEPSHQVIYDALNLSYQPGRIVKTIL</sequence>
<dbReference type="PANTHER" id="PTHR34614:SF2">
    <property type="entry name" value="TRANSPOSASE IS4-LIKE DOMAIN-CONTAINING PROTEIN"/>
    <property type="match status" value="1"/>
</dbReference>
<dbReference type="NCBIfam" id="NF033559">
    <property type="entry name" value="transpos_IS1634"/>
    <property type="match status" value="1"/>
</dbReference>
<protein>
    <submittedName>
        <fullName evidence="3">IS1634 family transposase</fullName>
    </submittedName>
</protein>
<dbReference type="InterPro" id="IPR012337">
    <property type="entry name" value="RNaseH-like_sf"/>
</dbReference>
<keyword evidence="1" id="KW-0175">Coiled coil</keyword>
<dbReference type="InterPro" id="IPR047654">
    <property type="entry name" value="IS1634_transpos"/>
</dbReference>
<dbReference type="GO" id="GO:0003677">
    <property type="term" value="F:DNA binding"/>
    <property type="evidence" value="ECO:0007669"/>
    <property type="project" value="InterPro"/>
</dbReference>
<dbReference type="AlphaFoldDB" id="A0A8J6TNZ2"/>
<gene>
    <name evidence="3" type="ORF">H8D96_18990</name>
</gene>
<dbReference type="GO" id="GO:0006313">
    <property type="term" value="P:DNA transposition"/>
    <property type="evidence" value="ECO:0007669"/>
    <property type="project" value="InterPro"/>
</dbReference>
<dbReference type="SUPFAM" id="SSF53098">
    <property type="entry name" value="Ribonuclease H-like"/>
    <property type="match status" value="1"/>
</dbReference>
<evidence type="ECO:0000256" key="1">
    <source>
        <dbReference type="SAM" id="Coils"/>
    </source>
</evidence>
<dbReference type="GO" id="GO:0004803">
    <property type="term" value="F:transposase activity"/>
    <property type="evidence" value="ECO:0007669"/>
    <property type="project" value="InterPro"/>
</dbReference>
<comment type="caution">
    <text evidence="3">The sequence shown here is derived from an EMBL/GenBank/DDBJ whole genome shotgun (WGS) entry which is preliminary data.</text>
</comment>
<evidence type="ECO:0000313" key="4">
    <source>
        <dbReference type="Proteomes" id="UP000605201"/>
    </source>
</evidence>
<proteinExistence type="predicted"/>
<dbReference type="Proteomes" id="UP000605201">
    <property type="component" value="Unassembled WGS sequence"/>
</dbReference>
<reference evidence="3 4" key="1">
    <citation type="submission" date="2020-08" db="EMBL/GenBank/DDBJ databases">
        <title>Bridging the membrane lipid divide: bacteria of the FCB group superphylum have the potential to synthesize archaeal ether lipids.</title>
        <authorList>
            <person name="Villanueva L."/>
            <person name="Von Meijenfeldt F.A.B."/>
            <person name="Westbye A.B."/>
            <person name="Yadav S."/>
            <person name="Hopmans E.C."/>
            <person name="Dutilh B.E."/>
            <person name="Sinninghe Damste J.S."/>
        </authorList>
    </citation>
    <scope>NUCLEOTIDE SEQUENCE [LARGE SCALE GENOMIC DNA]</scope>
    <source>
        <strain evidence="3">NIOZ-UU17</strain>
    </source>
</reference>
<evidence type="ECO:0000259" key="2">
    <source>
        <dbReference type="Pfam" id="PF01609"/>
    </source>
</evidence>
<accession>A0A8J6TNZ2</accession>
<dbReference type="InterPro" id="IPR002559">
    <property type="entry name" value="Transposase_11"/>
</dbReference>
<dbReference type="PANTHER" id="PTHR34614">
    <property type="match status" value="1"/>
</dbReference>